<evidence type="ECO:0000256" key="2">
    <source>
        <dbReference type="SAM" id="Phobius"/>
    </source>
</evidence>
<dbReference type="OrthoDB" id="679074at2"/>
<keyword evidence="2" id="KW-1133">Transmembrane helix</keyword>
<keyword evidence="2" id="KW-0812">Transmembrane</keyword>
<evidence type="ECO:0000313" key="4">
    <source>
        <dbReference type="Proteomes" id="UP000077177"/>
    </source>
</evidence>
<reference evidence="4" key="1">
    <citation type="submission" date="2015-01" db="EMBL/GenBank/DDBJ databases">
        <title>Flavisolibacter sp./LCS9/ whole genome sequencing.</title>
        <authorList>
            <person name="Kim M.K."/>
            <person name="Srinivasan S."/>
            <person name="Lee J.-J."/>
        </authorList>
    </citation>
    <scope>NUCLEOTIDE SEQUENCE [LARGE SCALE GENOMIC DNA]</scope>
    <source>
        <strain evidence="4">LCS9</strain>
    </source>
</reference>
<dbReference type="RefSeq" id="WP_066407538.1">
    <property type="nucleotide sequence ID" value="NZ_CP011390.1"/>
</dbReference>
<gene>
    <name evidence="3" type="ORF">SY85_21465</name>
</gene>
<sequence length="402" mass="45251">MSRIYLLVQNNIRTGPFTLEELLQQPLHDNGLVWVIGQSEDWLSPLEIASLEPFYFKRPDGSIAVKETVIEDIRSKRFVDLHAIDSVDEHRQGVLDTQLFQEEHEINSLQANSLEEGNTPIQAIENEAHTHYVPAPAQQERLKAGKSVIEKEDDNLAIAKKNWAVVGIAALLILFITWNALFNDGAKEKRRLSSTSKKEQLIENTSFAAAAPTEKKESTKQTGYLSRNEVTHTPVPTKPTDGFLDSVQRVMDEQDQLMADVDAVYHKSFSYRKRYPSKQTTVSSSRIANKKTSNSIAALQQANTATNVPLSQQVDLQSRLIMDKKNQQINAVELKVKNNSGEILKKVSVDVFYYKNGQKLLNKETVYFTNIYPRQLMTMSIASSQRATSARFQLGSVLAGKN</sequence>
<protein>
    <recommendedName>
        <fullName evidence="5">GYF domain-containing protein</fullName>
    </recommendedName>
</protein>
<evidence type="ECO:0000313" key="3">
    <source>
        <dbReference type="EMBL" id="ANE52666.1"/>
    </source>
</evidence>
<feature type="transmembrane region" description="Helical" evidence="2">
    <location>
        <begin position="163"/>
        <end position="182"/>
    </location>
</feature>
<feature type="region of interest" description="Disordered" evidence="1">
    <location>
        <begin position="203"/>
        <end position="242"/>
    </location>
</feature>
<dbReference type="Proteomes" id="UP000077177">
    <property type="component" value="Chromosome"/>
</dbReference>
<reference evidence="3 4" key="2">
    <citation type="journal article" date="2016" name="Int. J. Syst. Evol. Microbiol.">
        <title>Flavisolibacter tropicus sp. nov., isolated from tropical soil.</title>
        <authorList>
            <person name="Lee J.J."/>
            <person name="Kang M.S."/>
            <person name="Kim G.S."/>
            <person name="Lee C.S."/>
            <person name="Lim S."/>
            <person name="Lee J."/>
            <person name="Roh S.H."/>
            <person name="Kang H."/>
            <person name="Ha J.M."/>
            <person name="Bae S."/>
            <person name="Jung H.Y."/>
            <person name="Kim M.K."/>
        </authorList>
    </citation>
    <scope>NUCLEOTIDE SEQUENCE [LARGE SCALE GENOMIC DNA]</scope>
    <source>
        <strain evidence="3 4">LCS9</strain>
    </source>
</reference>
<evidence type="ECO:0000256" key="1">
    <source>
        <dbReference type="SAM" id="MobiDB-lite"/>
    </source>
</evidence>
<dbReference type="EMBL" id="CP011390">
    <property type="protein sequence ID" value="ANE52666.1"/>
    <property type="molecule type" value="Genomic_DNA"/>
</dbReference>
<name>A0A172U083_9BACT</name>
<keyword evidence="4" id="KW-1185">Reference proteome</keyword>
<organism evidence="3 4">
    <name type="scientific">Flavisolibacter tropicus</name>
    <dbReference type="NCBI Taxonomy" id="1492898"/>
    <lineage>
        <taxon>Bacteria</taxon>
        <taxon>Pseudomonadati</taxon>
        <taxon>Bacteroidota</taxon>
        <taxon>Chitinophagia</taxon>
        <taxon>Chitinophagales</taxon>
        <taxon>Chitinophagaceae</taxon>
        <taxon>Flavisolibacter</taxon>
    </lineage>
</organism>
<evidence type="ECO:0008006" key="5">
    <source>
        <dbReference type="Google" id="ProtNLM"/>
    </source>
</evidence>
<dbReference type="AlphaFoldDB" id="A0A172U083"/>
<keyword evidence="2" id="KW-0472">Membrane</keyword>
<accession>A0A172U083</accession>
<proteinExistence type="predicted"/>
<dbReference type="KEGG" id="fla:SY85_21465"/>